<keyword evidence="4" id="KW-1185">Reference proteome</keyword>
<keyword evidence="1 3" id="KW-0808">Transferase</keyword>
<organism evidence="3 4">
    <name type="scientific">Marixanthomonas spongiae</name>
    <dbReference type="NCBI Taxonomy" id="2174845"/>
    <lineage>
        <taxon>Bacteria</taxon>
        <taxon>Pseudomonadati</taxon>
        <taxon>Bacteroidota</taxon>
        <taxon>Flavobacteriia</taxon>
        <taxon>Flavobacteriales</taxon>
        <taxon>Flavobacteriaceae</taxon>
        <taxon>Marixanthomonas</taxon>
    </lineage>
</organism>
<dbReference type="PANTHER" id="PTHR43861">
    <property type="entry name" value="TRANS-ACONITATE 2-METHYLTRANSFERASE-RELATED"/>
    <property type="match status" value="1"/>
</dbReference>
<evidence type="ECO:0000256" key="1">
    <source>
        <dbReference type="ARBA" id="ARBA00022679"/>
    </source>
</evidence>
<dbReference type="AlphaFoldDB" id="A0A2U0HVP4"/>
<evidence type="ECO:0000259" key="2">
    <source>
        <dbReference type="Pfam" id="PF13649"/>
    </source>
</evidence>
<dbReference type="GO" id="GO:0008168">
    <property type="term" value="F:methyltransferase activity"/>
    <property type="evidence" value="ECO:0007669"/>
    <property type="project" value="UniProtKB-KW"/>
</dbReference>
<dbReference type="Gene3D" id="3.40.50.150">
    <property type="entry name" value="Vaccinia Virus protein VP39"/>
    <property type="match status" value="1"/>
</dbReference>
<feature type="domain" description="Methyltransferase" evidence="2">
    <location>
        <begin position="44"/>
        <end position="131"/>
    </location>
</feature>
<protein>
    <submittedName>
        <fullName evidence="3">SAM-dependent methyltransferase</fullName>
    </submittedName>
</protein>
<dbReference type="OrthoDB" id="9804312at2"/>
<dbReference type="EMBL" id="QEHR01000012">
    <property type="protein sequence ID" value="PVW12820.1"/>
    <property type="molecule type" value="Genomic_DNA"/>
</dbReference>
<name>A0A2U0HVP4_9FLAO</name>
<sequence>MKKYPAEFWNEMYGTDEFRYGTNPNTFFKEQLDKLEIGNILLPAEGEGRNAVYAASKGWNVVAFDISTEGKQKALRLSKEKNVSIGYEVTGVLDFSTDKKFDVIGLSYVHFPAEIRKSANQGLLQFLKPGGIVIFEGFAKAQIEKDSGGPKDEAMLFSIEEIKEEFSSLSFQILKEESIELSEGNHHKGKAEVIRFVGVKK</sequence>
<dbReference type="CDD" id="cd02440">
    <property type="entry name" value="AdoMet_MTases"/>
    <property type="match status" value="1"/>
</dbReference>
<dbReference type="RefSeq" id="WP_116695486.1">
    <property type="nucleotide sequence ID" value="NZ_QEHR01000012.1"/>
</dbReference>
<gene>
    <name evidence="3" type="ORF">DDV96_14430</name>
</gene>
<dbReference type="InterPro" id="IPR029063">
    <property type="entry name" value="SAM-dependent_MTases_sf"/>
</dbReference>
<proteinExistence type="predicted"/>
<reference evidence="3 4" key="1">
    <citation type="submission" date="2018-04" db="EMBL/GenBank/DDBJ databases">
        <title>Marixanthomonas spongiae HN-E44 sp. nov., isolated from a marine sponge.</title>
        <authorList>
            <person name="Luo L."/>
            <person name="Zhuang L."/>
        </authorList>
    </citation>
    <scope>NUCLEOTIDE SEQUENCE [LARGE SCALE GENOMIC DNA]</scope>
    <source>
        <strain evidence="3 4">HN-E44</strain>
    </source>
</reference>
<dbReference type="Proteomes" id="UP000245962">
    <property type="component" value="Unassembled WGS sequence"/>
</dbReference>
<evidence type="ECO:0000313" key="3">
    <source>
        <dbReference type="EMBL" id="PVW12820.1"/>
    </source>
</evidence>
<evidence type="ECO:0000313" key="4">
    <source>
        <dbReference type="Proteomes" id="UP000245962"/>
    </source>
</evidence>
<dbReference type="InterPro" id="IPR041698">
    <property type="entry name" value="Methyltransf_25"/>
</dbReference>
<dbReference type="Pfam" id="PF13649">
    <property type="entry name" value="Methyltransf_25"/>
    <property type="match status" value="1"/>
</dbReference>
<comment type="caution">
    <text evidence="3">The sequence shown here is derived from an EMBL/GenBank/DDBJ whole genome shotgun (WGS) entry which is preliminary data.</text>
</comment>
<dbReference type="PANTHER" id="PTHR43861:SF3">
    <property type="entry name" value="PUTATIVE (AFU_ORTHOLOGUE AFUA_2G14390)-RELATED"/>
    <property type="match status" value="1"/>
</dbReference>
<accession>A0A2U0HVP4</accession>
<keyword evidence="3" id="KW-0489">Methyltransferase</keyword>
<dbReference type="GO" id="GO:0032259">
    <property type="term" value="P:methylation"/>
    <property type="evidence" value="ECO:0007669"/>
    <property type="project" value="UniProtKB-KW"/>
</dbReference>
<dbReference type="SUPFAM" id="SSF53335">
    <property type="entry name" value="S-adenosyl-L-methionine-dependent methyltransferases"/>
    <property type="match status" value="1"/>
</dbReference>